<organism evidence="1 2">
    <name type="scientific">Polluticaenibacter yanchengensis</name>
    <dbReference type="NCBI Taxonomy" id="3014562"/>
    <lineage>
        <taxon>Bacteria</taxon>
        <taxon>Pseudomonadati</taxon>
        <taxon>Bacteroidota</taxon>
        <taxon>Chitinophagia</taxon>
        <taxon>Chitinophagales</taxon>
        <taxon>Chitinophagaceae</taxon>
        <taxon>Polluticaenibacter</taxon>
    </lineage>
</organism>
<protein>
    <submittedName>
        <fullName evidence="1">Uncharacterized protein</fullName>
    </submittedName>
</protein>
<keyword evidence="2" id="KW-1185">Reference proteome</keyword>
<dbReference type="RefSeq" id="WP_407032679.1">
    <property type="nucleotide sequence ID" value="NZ_JAQGEF010000028.1"/>
</dbReference>
<comment type="caution">
    <text evidence="1">The sequence shown here is derived from an EMBL/GenBank/DDBJ whole genome shotgun (WGS) entry which is preliminary data.</text>
</comment>
<accession>A0ABT4UNM2</accession>
<dbReference type="Proteomes" id="UP001210231">
    <property type="component" value="Unassembled WGS sequence"/>
</dbReference>
<evidence type="ECO:0000313" key="2">
    <source>
        <dbReference type="Proteomes" id="UP001210231"/>
    </source>
</evidence>
<reference evidence="1 2" key="1">
    <citation type="submission" date="2022-12" db="EMBL/GenBank/DDBJ databases">
        <title>Chitinophagaceae gen. sp. nov., a new member of the family Chitinophagaceae, isolated from soil in a chemical factory.</title>
        <authorList>
            <person name="Ke Z."/>
        </authorList>
    </citation>
    <scope>NUCLEOTIDE SEQUENCE [LARGE SCALE GENOMIC DNA]</scope>
    <source>
        <strain evidence="1 2">LY-5</strain>
    </source>
</reference>
<gene>
    <name evidence="1" type="ORF">O3P16_16150</name>
</gene>
<evidence type="ECO:0000313" key="1">
    <source>
        <dbReference type="EMBL" id="MDA3616350.1"/>
    </source>
</evidence>
<proteinExistence type="predicted"/>
<dbReference type="EMBL" id="JAQGEF010000028">
    <property type="protein sequence ID" value="MDA3616350.1"/>
    <property type="molecule type" value="Genomic_DNA"/>
</dbReference>
<name>A0ABT4UNM2_9BACT</name>
<sequence length="364" mass="43181">MNLFKRLFGKSQKKNEANIASENIEDIEKRAMEKLKSLPQKDQDFFFEMLNKISGNPGIKTNTPELFKHEVYDSIRRYYSSPEYIIDFNLKDDNDRQLEEYEAFDFTYSEWKKVNSVWDRRSILFELWDETEFSKLQKWQIIERFIKDRYSLKAVKFQETNITVEDLQDIRLIVALSKLYRALDSIPKALYYAKGAYELRPDLDIVKVEYANVLHLSNSNEDRELSHQLINDVIKNKIKSENDNEEIGLLNYFMFSVGYIDSSIFAINFLNAGNCEETTWQKLAEEYYWCPVFRFEHSVFLSNKGKTLEALAKLNALADEFPWFQQAVLANIDAIEQLRVQNNDPLLMTEEMTKMEEYKSMWNN</sequence>